<keyword evidence="4" id="KW-1185">Reference proteome</keyword>
<dbReference type="Pfam" id="PF05130">
    <property type="entry name" value="FlgN"/>
    <property type="match status" value="1"/>
</dbReference>
<keyword evidence="3" id="KW-0969">Cilium</keyword>
<evidence type="ECO:0000256" key="1">
    <source>
        <dbReference type="ARBA" id="ARBA00022795"/>
    </source>
</evidence>
<evidence type="ECO:0000313" key="4">
    <source>
        <dbReference type="Proteomes" id="UP001180087"/>
    </source>
</evidence>
<organism evidence="3 4">
    <name type="scientific">Aciduricibacillus chroicocephali</name>
    <dbReference type="NCBI Taxonomy" id="3054939"/>
    <lineage>
        <taxon>Bacteria</taxon>
        <taxon>Bacillati</taxon>
        <taxon>Bacillota</taxon>
        <taxon>Bacilli</taxon>
        <taxon>Bacillales</taxon>
        <taxon>Bacillaceae</taxon>
        <taxon>Aciduricibacillus</taxon>
    </lineage>
</organism>
<dbReference type="SUPFAM" id="SSF140566">
    <property type="entry name" value="FlgN-like"/>
    <property type="match status" value="1"/>
</dbReference>
<name>A0ABY9KT26_9BACI</name>
<evidence type="ECO:0000256" key="2">
    <source>
        <dbReference type="SAM" id="MobiDB-lite"/>
    </source>
</evidence>
<keyword evidence="1" id="KW-1005">Bacterial flagellum biogenesis</keyword>
<protein>
    <submittedName>
        <fullName evidence="3">Flagellar protein FlgN</fullName>
    </submittedName>
</protein>
<dbReference type="Gene3D" id="1.20.58.300">
    <property type="entry name" value="FlgN-like"/>
    <property type="match status" value="1"/>
</dbReference>
<evidence type="ECO:0000313" key="3">
    <source>
        <dbReference type="EMBL" id="WLV23983.1"/>
    </source>
</evidence>
<sequence length="160" mass="17995">MSLQEMIGTMDELSDVHDELIATSDEKAQTIINNDIPALQQVLIKERKLVQKLQQSEKRRTEATERYATERGLPEVTVTAILDSLDSETDQQKFEKAAVKLTEKLAELKSKEQASRALVEQSMQFIQYSLNLLSPSINTMNYGSGKDKKSGNRSVFDSKA</sequence>
<accession>A0ABY9KT26</accession>
<reference evidence="3" key="1">
    <citation type="submission" date="2023-06" db="EMBL/GenBank/DDBJ databases">
        <title>A Treasure from Seagulls: Isolation and Description of Aciduricobacillus qingdaonensis gen. nov., sp. nov., a Rare Obligately Uric Acid-utilizing Member in the Family Bacillaceae.</title>
        <authorList>
            <person name="Liu W."/>
            <person name="Wang B."/>
        </authorList>
    </citation>
    <scope>NUCLEOTIDE SEQUENCE</scope>
    <source>
        <strain evidence="3">44XB</strain>
    </source>
</reference>
<dbReference type="RefSeq" id="WP_348026553.1">
    <property type="nucleotide sequence ID" value="NZ_CP129113.1"/>
</dbReference>
<gene>
    <name evidence="3" type="ORF">QR721_10105</name>
</gene>
<feature type="compositionally biased region" description="Basic and acidic residues" evidence="2">
    <location>
        <begin position="145"/>
        <end position="160"/>
    </location>
</feature>
<proteinExistence type="predicted"/>
<dbReference type="InterPro" id="IPR036679">
    <property type="entry name" value="FlgN-like_sf"/>
</dbReference>
<keyword evidence="3" id="KW-0966">Cell projection</keyword>
<dbReference type="EMBL" id="CP129113">
    <property type="protein sequence ID" value="WLV23983.1"/>
    <property type="molecule type" value="Genomic_DNA"/>
</dbReference>
<dbReference type="Proteomes" id="UP001180087">
    <property type="component" value="Chromosome"/>
</dbReference>
<keyword evidence="3" id="KW-0282">Flagellum</keyword>
<dbReference type="InterPro" id="IPR007809">
    <property type="entry name" value="FlgN-like"/>
</dbReference>
<feature type="region of interest" description="Disordered" evidence="2">
    <location>
        <begin position="139"/>
        <end position="160"/>
    </location>
</feature>